<evidence type="ECO:0000313" key="1">
    <source>
        <dbReference type="EMBL" id="JAH83205.1"/>
    </source>
</evidence>
<accession>A0A0E9W0W6</accession>
<sequence length="11" mass="1261">MLGPEKRTRSS</sequence>
<dbReference type="EMBL" id="GBXM01025372">
    <property type="protein sequence ID" value="JAH83205.1"/>
    <property type="molecule type" value="Transcribed_RNA"/>
</dbReference>
<organism evidence="1">
    <name type="scientific">Anguilla anguilla</name>
    <name type="common">European freshwater eel</name>
    <name type="synonym">Muraena anguilla</name>
    <dbReference type="NCBI Taxonomy" id="7936"/>
    <lineage>
        <taxon>Eukaryota</taxon>
        <taxon>Metazoa</taxon>
        <taxon>Chordata</taxon>
        <taxon>Craniata</taxon>
        <taxon>Vertebrata</taxon>
        <taxon>Euteleostomi</taxon>
        <taxon>Actinopterygii</taxon>
        <taxon>Neopterygii</taxon>
        <taxon>Teleostei</taxon>
        <taxon>Anguilliformes</taxon>
        <taxon>Anguillidae</taxon>
        <taxon>Anguilla</taxon>
    </lineage>
</organism>
<reference evidence="1" key="2">
    <citation type="journal article" date="2015" name="Fish Shellfish Immunol.">
        <title>Early steps in the European eel (Anguilla anguilla)-Vibrio vulnificus interaction in the gills: Role of the RtxA13 toxin.</title>
        <authorList>
            <person name="Callol A."/>
            <person name="Pajuelo D."/>
            <person name="Ebbesson L."/>
            <person name="Teles M."/>
            <person name="MacKenzie S."/>
            <person name="Amaro C."/>
        </authorList>
    </citation>
    <scope>NUCLEOTIDE SEQUENCE</scope>
</reference>
<name>A0A0E9W0W6_ANGAN</name>
<reference evidence="1" key="1">
    <citation type="submission" date="2014-11" db="EMBL/GenBank/DDBJ databases">
        <authorList>
            <person name="Amaro Gonzalez C."/>
        </authorList>
    </citation>
    <scope>NUCLEOTIDE SEQUENCE</scope>
</reference>
<protein>
    <submittedName>
        <fullName evidence="1">Uncharacterized protein</fullName>
    </submittedName>
</protein>
<proteinExistence type="predicted"/>